<keyword evidence="3" id="KW-1185">Reference proteome</keyword>
<proteinExistence type="predicted"/>
<protein>
    <recommendedName>
        <fullName evidence="4">DUF222 domain-containing protein</fullName>
    </recommendedName>
</protein>
<feature type="region of interest" description="Disordered" evidence="1">
    <location>
        <begin position="90"/>
        <end position="119"/>
    </location>
</feature>
<dbReference type="RefSeq" id="WP_378534568.1">
    <property type="nucleotide sequence ID" value="NZ_JBHSBH010000010.1"/>
</dbReference>
<organism evidence="2 3">
    <name type="scientific">Nocardiopsis sediminis</name>
    <dbReference type="NCBI Taxonomy" id="1778267"/>
    <lineage>
        <taxon>Bacteria</taxon>
        <taxon>Bacillati</taxon>
        <taxon>Actinomycetota</taxon>
        <taxon>Actinomycetes</taxon>
        <taxon>Streptosporangiales</taxon>
        <taxon>Nocardiopsidaceae</taxon>
        <taxon>Nocardiopsis</taxon>
    </lineage>
</organism>
<evidence type="ECO:0000313" key="3">
    <source>
        <dbReference type="Proteomes" id="UP001595847"/>
    </source>
</evidence>
<reference evidence="3" key="1">
    <citation type="journal article" date="2019" name="Int. J. Syst. Evol. Microbiol.">
        <title>The Global Catalogue of Microorganisms (GCM) 10K type strain sequencing project: providing services to taxonomists for standard genome sequencing and annotation.</title>
        <authorList>
            <consortium name="The Broad Institute Genomics Platform"/>
            <consortium name="The Broad Institute Genome Sequencing Center for Infectious Disease"/>
            <person name="Wu L."/>
            <person name="Ma J."/>
        </authorList>
    </citation>
    <scope>NUCLEOTIDE SEQUENCE [LARGE SCALE GENOMIC DNA]</scope>
    <source>
        <strain evidence="3">TBRC 1826</strain>
    </source>
</reference>
<sequence length="119" mass="13192">MDTNTDESEMQRLATDYAREWRVRRSYGPDGKPRGWVATRLVDDDLAPTVCADTLAGLEEQMRCPGPRYGRHLSSAQRAALLRELADPAVPMRPLPTGPTDPVDEDGIPVSWHHAGPQT</sequence>
<evidence type="ECO:0000313" key="2">
    <source>
        <dbReference type="EMBL" id="MFC3997533.1"/>
    </source>
</evidence>
<gene>
    <name evidence="2" type="ORF">ACFOVU_16490</name>
</gene>
<evidence type="ECO:0008006" key="4">
    <source>
        <dbReference type="Google" id="ProtNLM"/>
    </source>
</evidence>
<comment type="caution">
    <text evidence="2">The sequence shown here is derived from an EMBL/GenBank/DDBJ whole genome shotgun (WGS) entry which is preliminary data.</text>
</comment>
<evidence type="ECO:0000256" key="1">
    <source>
        <dbReference type="SAM" id="MobiDB-lite"/>
    </source>
</evidence>
<dbReference type="Proteomes" id="UP001595847">
    <property type="component" value="Unassembled WGS sequence"/>
</dbReference>
<name>A0ABV8FS46_9ACTN</name>
<accession>A0ABV8FS46</accession>
<dbReference type="EMBL" id="JBHSBH010000010">
    <property type="protein sequence ID" value="MFC3997533.1"/>
    <property type="molecule type" value="Genomic_DNA"/>
</dbReference>